<accession>A0A8S1DPE6</accession>
<evidence type="ECO:0000256" key="5">
    <source>
        <dbReference type="ARBA" id="ARBA00044965"/>
    </source>
</evidence>
<evidence type="ECO:0000256" key="1">
    <source>
        <dbReference type="ARBA" id="ARBA00010479"/>
    </source>
</evidence>
<dbReference type="FunFam" id="3.30.1140.60:FF:000001">
    <property type="entry name" value="F-actin-capping protein subunit alpha"/>
    <property type="match status" value="1"/>
</dbReference>
<dbReference type="GO" id="GO:0051015">
    <property type="term" value="F:actin filament binding"/>
    <property type="evidence" value="ECO:0007669"/>
    <property type="project" value="TreeGrafter"/>
</dbReference>
<keyword evidence="3 6" id="KW-0117">Actin capping</keyword>
<dbReference type="EMBL" id="CADEPI010000196">
    <property type="protein sequence ID" value="CAB3379875.1"/>
    <property type="molecule type" value="Genomic_DNA"/>
</dbReference>
<comment type="subunit">
    <text evidence="5">Component of the F-actin capping complex, composed of a heterodimer of an alpha and a beta subunit.</text>
</comment>
<dbReference type="SUPFAM" id="SSF90096">
    <property type="entry name" value="Subunits of heterodimeric actin filament capping protein Capz"/>
    <property type="match status" value="1"/>
</dbReference>
<protein>
    <recommendedName>
        <fullName evidence="2 6">F-actin-capping protein subunit alpha</fullName>
    </recommendedName>
</protein>
<dbReference type="InterPro" id="IPR042489">
    <property type="entry name" value="CapZ_alpha_1"/>
</dbReference>
<dbReference type="InterPro" id="IPR037282">
    <property type="entry name" value="CapZ_alpha/beta"/>
</dbReference>
<reference evidence="7 8" key="1">
    <citation type="submission" date="2020-04" db="EMBL/GenBank/DDBJ databases">
        <authorList>
            <person name="Alioto T."/>
            <person name="Alioto T."/>
            <person name="Gomez Garrido J."/>
        </authorList>
    </citation>
    <scope>NUCLEOTIDE SEQUENCE [LARGE SCALE GENOMIC DNA]</scope>
</reference>
<organism evidence="7 8">
    <name type="scientific">Cloeon dipterum</name>
    <dbReference type="NCBI Taxonomy" id="197152"/>
    <lineage>
        <taxon>Eukaryota</taxon>
        <taxon>Metazoa</taxon>
        <taxon>Ecdysozoa</taxon>
        <taxon>Arthropoda</taxon>
        <taxon>Hexapoda</taxon>
        <taxon>Insecta</taxon>
        <taxon>Pterygota</taxon>
        <taxon>Palaeoptera</taxon>
        <taxon>Ephemeroptera</taxon>
        <taxon>Pisciforma</taxon>
        <taxon>Baetidae</taxon>
        <taxon>Cloeon</taxon>
    </lineage>
</organism>
<comment type="caution">
    <text evidence="7">The sequence shown here is derived from an EMBL/GenBank/DDBJ whole genome shotgun (WGS) entry which is preliminary data.</text>
</comment>
<keyword evidence="8" id="KW-1185">Reference proteome</keyword>
<keyword evidence="4 6" id="KW-0009">Actin-binding</keyword>
<evidence type="ECO:0000313" key="7">
    <source>
        <dbReference type="EMBL" id="CAB3379875.1"/>
    </source>
</evidence>
<dbReference type="PRINTS" id="PR00191">
    <property type="entry name" value="FACTINCAPA"/>
</dbReference>
<evidence type="ECO:0000313" key="8">
    <source>
        <dbReference type="Proteomes" id="UP000494165"/>
    </source>
</evidence>
<dbReference type="PANTHER" id="PTHR10653">
    <property type="entry name" value="F-ACTIN-CAPPING PROTEIN SUBUNIT ALPHA"/>
    <property type="match status" value="1"/>
</dbReference>
<dbReference type="GO" id="GO:0030863">
    <property type="term" value="C:cortical cytoskeleton"/>
    <property type="evidence" value="ECO:0007669"/>
    <property type="project" value="TreeGrafter"/>
</dbReference>
<dbReference type="GO" id="GO:0008290">
    <property type="term" value="C:F-actin capping protein complex"/>
    <property type="evidence" value="ECO:0007669"/>
    <property type="project" value="UniProtKB-UniRule"/>
</dbReference>
<dbReference type="FunFam" id="3.90.1150.210:FF:000003">
    <property type="entry name" value="F-actin-capping protein subunit alpha"/>
    <property type="match status" value="1"/>
</dbReference>
<dbReference type="AlphaFoldDB" id="A0A8S1DPE6"/>
<dbReference type="Gene3D" id="3.30.1140.60">
    <property type="entry name" value="F-actin capping protein, alpha subunit"/>
    <property type="match status" value="1"/>
</dbReference>
<comment type="similarity">
    <text evidence="1 6">Belongs to the F-actin-capping protein alpha subunit family.</text>
</comment>
<dbReference type="PANTHER" id="PTHR10653:SF0">
    <property type="entry name" value="F-ACTIN-CAPPING PROTEIN SUBUNIT ALPHA"/>
    <property type="match status" value="1"/>
</dbReference>
<evidence type="ECO:0000256" key="3">
    <source>
        <dbReference type="ARBA" id="ARBA00022467"/>
    </source>
</evidence>
<dbReference type="InterPro" id="IPR042276">
    <property type="entry name" value="CapZ_alpha/beta_2"/>
</dbReference>
<sequence>MATDSAGDHDQPISDSEKVRIASDFILHSPPGEFNEVFNDVRVLLNNDTLLKEGASGAFSQYNKDQLTPVRVGSADQYCLITDHNDLGGGRFFDPRSKQSFKYDHLRKEATDFEPLEADAAAESWRSALDSELSQYTTNHYKHGVSSVFAKSGSGSVTLVACTEDHQFQPKNFWNGRWRAQWTLNFSPGSGSAELRGVLKVQVHYYEDGNVQLVSSKEVKAPLLISNEAQMAKEWVKVVEEAEREYQQAISENYQTMSDTTFKALRRQLPVTRTKIDWNKIVSYSIGRELRSQ</sequence>
<dbReference type="PROSITE" id="PS00748">
    <property type="entry name" value="F_ACTIN_CAPPING_A_1"/>
    <property type="match status" value="1"/>
</dbReference>
<proteinExistence type="inferred from homology"/>
<comment type="subunit">
    <text evidence="6">Heterodimer of an alpha and a beta subunit.</text>
</comment>
<evidence type="ECO:0000256" key="4">
    <source>
        <dbReference type="ARBA" id="ARBA00023203"/>
    </source>
</evidence>
<dbReference type="InterPro" id="IPR002189">
    <property type="entry name" value="CapZ_alpha"/>
</dbReference>
<dbReference type="Pfam" id="PF01267">
    <property type="entry name" value="F-actin_cap_A"/>
    <property type="match status" value="1"/>
</dbReference>
<evidence type="ECO:0000256" key="2">
    <source>
        <dbReference type="ARBA" id="ARBA00014038"/>
    </source>
</evidence>
<dbReference type="PROSITE" id="PS00749">
    <property type="entry name" value="F_ACTIN_CAPPING_A_2"/>
    <property type="match status" value="1"/>
</dbReference>
<gene>
    <name evidence="7" type="ORF">CLODIP_2_CD00032</name>
</gene>
<dbReference type="GO" id="GO:0051016">
    <property type="term" value="P:barbed-end actin filament capping"/>
    <property type="evidence" value="ECO:0007669"/>
    <property type="project" value="UniProtKB-UniRule"/>
</dbReference>
<dbReference type="Proteomes" id="UP000494165">
    <property type="component" value="Unassembled WGS sequence"/>
</dbReference>
<name>A0A8S1DPE6_9INSE</name>
<dbReference type="InterPro" id="IPR017865">
    <property type="entry name" value="F-actin_cap_asu_CS"/>
</dbReference>
<evidence type="ECO:0000256" key="6">
    <source>
        <dbReference type="RuleBase" id="RU365077"/>
    </source>
</evidence>
<dbReference type="GO" id="GO:0030036">
    <property type="term" value="P:actin cytoskeleton organization"/>
    <property type="evidence" value="ECO:0007669"/>
    <property type="project" value="TreeGrafter"/>
</dbReference>
<dbReference type="Gene3D" id="3.90.1150.210">
    <property type="entry name" value="F-actin capping protein, beta subunit"/>
    <property type="match status" value="1"/>
</dbReference>
<dbReference type="OrthoDB" id="340550at2759"/>
<comment type="function">
    <text evidence="6">F-actin-capping proteins bind in a Ca(2+)-independent manner to the fast growing ends of actin filaments (barbed end) thereby blocking the exchange of subunits at these ends. Unlike other capping proteins (such as gelsolin and severin), these proteins do not sever actin filaments.</text>
</comment>